<dbReference type="SUPFAM" id="SSF48371">
    <property type="entry name" value="ARM repeat"/>
    <property type="match status" value="1"/>
</dbReference>
<dbReference type="GO" id="GO:0046854">
    <property type="term" value="P:phosphatidylinositol phosphate biosynthetic process"/>
    <property type="evidence" value="ECO:0007669"/>
    <property type="project" value="InterPro"/>
</dbReference>
<dbReference type="EC" id="2.7.1.67" evidence="3"/>
<comment type="similarity">
    <text evidence="1">Belongs to the PI3/PI4-kinase family. Type III PI4K subfamily.</text>
</comment>
<dbReference type="InterPro" id="IPR001263">
    <property type="entry name" value="PI3K_accessory_dom"/>
</dbReference>
<protein>
    <submittedName>
        <fullName evidence="3">Phosphatidylinositol 4-kinase alpha-like protein</fullName>
        <ecNumber evidence="3">2.7.1.67</ecNumber>
    </submittedName>
</protein>
<keyword evidence="3" id="KW-0418">Kinase</keyword>
<dbReference type="PANTHER" id="PTHR10048">
    <property type="entry name" value="PHOSPHATIDYLINOSITOL KINASE"/>
    <property type="match status" value="1"/>
</dbReference>
<evidence type="ECO:0000313" key="4">
    <source>
        <dbReference type="Proteomes" id="UP000030759"/>
    </source>
</evidence>
<evidence type="ECO:0000313" key="3">
    <source>
        <dbReference type="EMBL" id="ERE74488.1"/>
    </source>
</evidence>
<dbReference type="Proteomes" id="UP000030759">
    <property type="component" value="Unassembled WGS sequence"/>
</dbReference>
<dbReference type="InterPro" id="IPR016024">
    <property type="entry name" value="ARM-type_fold"/>
</dbReference>
<feature type="domain" description="PIK helical" evidence="2">
    <location>
        <begin position="2"/>
        <end position="36"/>
    </location>
</feature>
<evidence type="ECO:0000256" key="1">
    <source>
        <dbReference type="ARBA" id="ARBA00006209"/>
    </source>
</evidence>
<dbReference type="EMBL" id="KE676010">
    <property type="protein sequence ID" value="ERE74488.1"/>
    <property type="molecule type" value="Genomic_DNA"/>
</dbReference>
<dbReference type="AlphaFoldDB" id="A0A061I423"/>
<proteinExistence type="inferred from homology"/>
<dbReference type="GO" id="GO:0048015">
    <property type="term" value="P:phosphatidylinositol-mediated signaling"/>
    <property type="evidence" value="ECO:0007669"/>
    <property type="project" value="TreeGrafter"/>
</dbReference>
<evidence type="ECO:0000259" key="2">
    <source>
        <dbReference type="Pfam" id="PF00613"/>
    </source>
</evidence>
<dbReference type="GO" id="GO:0005886">
    <property type="term" value="C:plasma membrane"/>
    <property type="evidence" value="ECO:0007669"/>
    <property type="project" value="TreeGrafter"/>
</dbReference>
<dbReference type="GO" id="GO:0005737">
    <property type="term" value="C:cytoplasm"/>
    <property type="evidence" value="ECO:0007669"/>
    <property type="project" value="TreeGrafter"/>
</dbReference>
<reference evidence="4" key="1">
    <citation type="journal article" date="2013" name="Nat. Biotechnol.">
        <title>Chinese hamster genome sequenced from sorted chromosomes.</title>
        <authorList>
            <person name="Brinkrolf K."/>
            <person name="Rupp O."/>
            <person name="Laux H."/>
            <person name="Kollin F."/>
            <person name="Ernst W."/>
            <person name="Linke B."/>
            <person name="Kofler R."/>
            <person name="Romand S."/>
            <person name="Hesse F."/>
            <person name="Budach W.E."/>
            <person name="Galosy S."/>
            <person name="Muller D."/>
            <person name="Noll T."/>
            <person name="Wienberg J."/>
            <person name="Jostock T."/>
            <person name="Leonard M."/>
            <person name="Grillari J."/>
            <person name="Tauch A."/>
            <person name="Goesmann A."/>
            <person name="Helk B."/>
            <person name="Mott J.E."/>
            <person name="Puhler A."/>
            <person name="Borth N."/>
        </authorList>
    </citation>
    <scope>NUCLEOTIDE SEQUENCE [LARGE SCALE GENOMIC DNA]</scope>
    <source>
        <strain evidence="4">17A/GY</strain>
    </source>
</reference>
<accession>A0A061I423</accession>
<dbReference type="InterPro" id="IPR015433">
    <property type="entry name" value="PI3/4_kinase"/>
</dbReference>
<keyword evidence="3" id="KW-0808">Transferase</keyword>
<organism evidence="3 4">
    <name type="scientific">Cricetulus griseus</name>
    <name type="common">Chinese hamster</name>
    <name type="synonym">Cricetulus barabensis griseus</name>
    <dbReference type="NCBI Taxonomy" id="10029"/>
    <lineage>
        <taxon>Eukaryota</taxon>
        <taxon>Metazoa</taxon>
        <taxon>Chordata</taxon>
        <taxon>Craniata</taxon>
        <taxon>Vertebrata</taxon>
        <taxon>Euteleostomi</taxon>
        <taxon>Mammalia</taxon>
        <taxon>Eutheria</taxon>
        <taxon>Euarchontoglires</taxon>
        <taxon>Glires</taxon>
        <taxon>Rodentia</taxon>
        <taxon>Myomorpha</taxon>
        <taxon>Muroidea</taxon>
        <taxon>Cricetidae</taxon>
        <taxon>Cricetinae</taxon>
        <taxon>Cricetulus</taxon>
    </lineage>
</organism>
<feature type="non-terminal residue" evidence="3">
    <location>
        <position position="1"/>
    </location>
</feature>
<sequence length="111" mass="13020">MGYVREYILWAAAKSQLLAHQFIWNMKTNIYLDEEGHQKDRCYLPSNPEAIVLDIDYKSGTPMQRPYMDAVVSLVTLMLDTGLPCFRGQTIKLLKSRTYDMIQYYQNDIPY</sequence>
<name>A0A061I423_CRIGR</name>
<dbReference type="GO" id="GO:0004430">
    <property type="term" value="F:1-phosphatidylinositol 4-kinase activity"/>
    <property type="evidence" value="ECO:0007669"/>
    <property type="project" value="UniProtKB-EC"/>
</dbReference>
<gene>
    <name evidence="3" type="ORF">H671_4g13397</name>
</gene>
<dbReference type="PANTHER" id="PTHR10048:SF15">
    <property type="entry name" value="PHOSPHATIDYLINOSITOL 4-KINASE ALPHA"/>
    <property type="match status" value="1"/>
</dbReference>
<dbReference type="Pfam" id="PF00613">
    <property type="entry name" value="PI3Ka"/>
    <property type="match status" value="1"/>
</dbReference>